<dbReference type="Proteomes" id="UP001642484">
    <property type="component" value="Unassembled WGS sequence"/>
</dbReference>
<evidence type="ECO:0000313" key="2">
    <source>
        <dbReference type="EMBL" id="CAK9063093.1"/>
    </source>
</evidence>
<organism evidence="2 3">
    <name type="scientific">Durusdinium trenchii</name>
    <dbReference type="NCBI Taxonomy" id="1381693"/>
    <lineage>
        <taxon>Eukaryota</taxon>
        <taxon>Sar</taxon>
        <taxon>Alveolata</taxon>
        <taxon>Dinophyceae</taxon>
        <taxon>Suessiales</taxon>
        <taxon>Symbiodiniaceae</taxon>
        <taxon>Durusdinium</taxon>
    </lineage>
</organism>
<sequence>MPSSDADDSETWLLELINYNRQASSSSLVSSPEQSKAQVPQELKKHIDETLWNIERAPQCFSNLLADWQLECQLPKKGSSTGTVVRHAIETFEKILRKHGPMVFKFGWTHDAHCRFRNPKFGYVVDPHQRWQTMVVVFASHESIGPAFLEAFLIEKFQGTPGCRNVRSGGDTIIDRGGPLKDRIAKVKATAKKPCADLIAIEPRQKLLLADFKKSGKTDKNAATSADGVEAAAKPKAKPKAKGKSKSQKEAQA</sequence>
<comment type="caution">
    <text evidence="2">The sequence shown here is derived from an EMBL/GenBank/DDBJ whole genome shotgun (WGS) entry which is preliminary data.</text>
</comment>
<proteinExistence type="predicted"/>
<protein>
    <submittedName>
        <fullName evidence="2">Uncharacterized protein</fullName>
    </submittedName>
</protein>
<keyword evidence="3" id="KW-1185">Reference proteome</keyword>
<feature type="region of interest" description="Disordered" evidence="1">
    <location>
        <begin position="216"/>
        <end position="253"/>
    </location>
</feature>
<dbReference type="EMBL" id="CAXAMN010021753">
    <property type="protein sequence ID" value="CAK9063093.1"/>
    <property type="molecule type" value="Genomic_DNA"/>
</dbReference>
<feature type="compositionally biased region" description="Basic residues" evidence="1">
    <location>
        <begin position="235"/>
        <end position="246"/>
    </location>
</feature>
<evidence type="ECO:0000313" key="3">
    <source>
        <dbReference type="Proteomes" id="UP001642484"/>
    </source>
</evidence>
<gene>
    <name evidence="2" type="ORF">CCMP2556_LOCUS31022</name>
</gene>
<reference evidence="2 3" key="1">
    <citation type="submission" date="2024-02" db="EMBL/GenBank/DDBJ databases">
        <authorList>
            <person name="Chen Y."/>
            <person name="Shah S."/>
            <person name="Dougan E. K."/>
            <person name="Thang M."/>
            <person name="Chan C."/>
        </authorList>
    </citation>
    <scope>NUCLEOTIDE SEQUENCE [LARGE SCALE GENOMIC DNA]</scope>
</reference>
<accession>A0ABP0NI39</accession>
<evidence type="ECO:0000256" key="1">
    <source>
        <dbReference type="SAM" id="MobiDB-lite"/>
    </source>
</evidence>
<name>A0ABP0NI39_9DINO</name>